<dbReference type="InterPro" id="IPR042177">
    <property type="entry name" value="Cell/Rod_1"/>
</dbReference>
<dbReference type="KEGG" id="lgo:JCM16774_1609"/>
<evidence type="ECO:0000256" key="6">
    <source>
        <dbReference type="SAM" id="Phobius"/>
    </source>
</evidence>
<feature type="domain" description="Rod shape-determining protein MreC beta-barrel core" evidence="7">
    <location>
        <begin position="137"/>
        <end position="276"/>
    </location>
</feature>
<dbReference type="Pfam" id="PF04085">
    <property type="entry name" value="MreC"/>
    <property type="match status" value="1"/>
</dbReference>
<evidence type="ECO:0000256" key="1">
    <source>
        <dbReference type="ARBA" id="ARBA00009369"/>
    </source>
</evidence>
<keyword evidence="6" id="KW-0812">Transmembrane</keyword>
<dbReference type="Gene3D" id="2.40.10.350">
    <property type="entry name" value="Rod shape-determining protein MreC, domain 2"/>
    <property type="match status" value="1"/>
</dbReference>
<dbReference type="RefSeq" id="WP_026737900.1">
    <property type="nucleotide sequence ID" value="NZ_AP019822.1"/>
</dbReference>
<dbReference type="GO" id="GO:0005886">
    <property type="term" value="C:plasma membrane"/>
    <property type="evidence" value="ECO:0007669"/>
    <property type="project" value="TreeGrafter"/>
</dbReference>
<evidence type="ECO:0000256" key="2">
    <source>
        <dbReference type="ARBA" id="ARBA00013855"/>
    </source>
</evidence>
<evidence type="ECO:0000256" key="3">
    <source>
        <dbReference type="ARBA" id="ARBA00022960"/>
    </source>
</evidence>
<evidence type="ECO:0000313" key="8">
    <source>
        <dbReference type="EMBL" id="BBM36665.1"/>
    </source>
</evidence>
<dbReference type="Proteomes" id="UP000321606">
    <property type="component" value="Chromosome"/>
</dbReference>
<dbReference type="InterPro" id="IPR007221">
    <property type="entry name" value="MreC"/>
</dbReference>
<dbReference type="STRING" id="714315.GCA_000516535_01616"/>
<name>A0A510JEJ7_9FUSO</name>
<evidence type="ECO:0000256" key="5">
    <source>
        <dbReference type="PIRNR" id="PIRNR038471"/>
    </source>
</evidence>
<keyword evidence="6" id="KW-1133">Transmembrane helix</keyword>
<dbReference type="AlphaFoldDB" id="A0A510JEJ7"/>
<reference evidence="8 9" key="1">
    <citation type="submission" date="2019-07" db="EMBL/GenBank/DDBJ databases">
        <title>Complete Genome Sequence of Leptotrichia goodfellowii Strain JCM 16774.</title>
        <authorList>
            <person name="Watanabe S."/>
            <person name="Cui L."/>
        </authorList>
    </citation>
    <scope>NUCLEOTIDE SEQUENCE [LARGE SCALE GENOMIC DNA]</scope>
    <source>
        <strain evidence="8 9">JCM16774</strain>
    </source>
</reference>
<sequence length="309" mass="35284">MAAKKGKNSDNKRKTGRNIIIIVIMCIALFIFKDKVAGVFGFLDGMAQTVNFKMVKVKSIIYKQTLKFKSRIHDLNYIDSYVDNNKERDFELQKNKVQNMEMANIKSENEKLRELLNMRSKNPAEYIAADVALVEDLNFSERIFIDKGKSQGVALNLPVMYNGYLIGKISKVGNNYSEVTLLTSKNSRISVVINGTDLQILRGNGNGTFSIFNYNENVTDKSLFNIETSGTSDIFPKGLSIGSFYIKDLNSFKQTKEVKFRPSYKVYDIQSVLVYKWSTNDQVNKEIQDQIDEEIEQEFKKNKGTTQTN</sequence>
<dbReference type="NCBIfam" id="TIGR00219">
    <property type="entry name" value="mreC"/>
    <property type="match status" value="1"/>
</dbReference>
<dbReference type="GO" id="GO:0008360">
    <property type="term" value="P:regulation of cell shape"/>
    <property type="evidence" value="ECO:0007669"/>
    <property type="project" value="UniProtKB-KW"/>
</dbReference>
<dbReference type="InterPro" id="IPR042175">
    <property type="entry name" value="Cell/Rod_MreC_2"/>
</dbReference>
<evidence type="ECO:0000256" key="4">
    <source>
        <dbReference type="ARBA" id="ARBA00032089"/>
    </source>
</evidence>
<organism evidence="8 9">
    <name type="scientific">Pseudoleptotrichia goodfellowii</name>
    <dbReference type="NCBI Taxonomy" id="157692"/>
    <lineage>
        <taxon>Bacteria</taxon>
        <taxon>Fusobacteriati</taxon>
        <taxon>Fusobacteriota</taxon>
        <taxon>Fusobacteriia</taxon>
        <taxon>Fusobacteriales</taxon>
        <taxon>Leptotrichiaceae</taxon>
        <taxon>Pseudoleptotrichia</taxon>
    </lineage>
</organism>
<dbReference type="Gene3D" id="2.40.10.340">
    <property type="entry name" value="Rod shape-determining protein MreC, domain 1"/>
    <property type="match status" value="1"/>
</dbReference>
<comment type="similarity">
    <text evidence="1 5">Belongs to the MreC family.</text>
</comment>
<feature type="transmembrane region" description="Helical" evidence="6">
    <location>
        <begin position="20"/>
        <end position="43"/>
    </location>
</feature>
<dbReference type="PANTHER" id="PTHR34138:SF1">
    <property type="entry name" value="CELL SHAPE-DETERMINING PROTEIN MREC"/>
    <property type="match status" value="1"/>
</dbReference>
<comment type="function">
    <text evidence="5">Involved in formation and maintenance of cell shape.</text>
</comment>
<accession>A0A510JEJ7</accession>
<proteinExistence type="inferred from homology"/>
<dbReference type="PANTHER" id="PTHR34138">
    <property type="entry name" value="CELL SHAPE-DETERMINING PROTEIN MREC"/>
    <property type="match status" value="1"/>
</dbReference>
<gene>
    <name evidence="8" type="primary">mreC</name>
    <name evidence="8" type="ORF">JCM16774_1609</name>
</gene>
<keyword evidence="3 5" id="KW-0133">Cell shape</keyword>
<keyword evidence="6" id="KW-0472">Membrane</keyword>
<dbReference type="PIRSF" id="PIRSF038471">
    <property type="entry name" value="MreC"/>
    <property type="match status" value="1"/>
</dbReference>
<evidence type="ECO:0000259" key="7">
    <source>
        <dbReference type="Pfam" id="PF04085"/>
    </source>
</evidence>
<dbReference type="EMBL" id="AP019822">
    <property type="protein sequence ID" value="BBM36665.1"/>
    <property type="molecule type" value="Genomic_DNA"/>
</dbReference>
<protein>
    <recommendedName>
        <fullName evidence="2 5">Cell shape-determining protein MreC</fullName>
    </recommendedName>
    <alternativeName>
        <fullName evidence="4 5">Cell shape protein MreC</fullName>
    </alternativeName>
</protein>
<evidence type="ECO:0000313" key="9">
    <source>
        <dbReference type="Proteomes" id="UP000321606"/>
    </source>
</evidence>
<dbReference type="InterPro" id="IPR055342">
    <property type="entry name" value="MreC_beta-barrel_core"/>
</dbReference>
<dbReference type="OrthoDB" id="90375at2"/>